<dbReference type="AlphaFoldDB" id="A0A8H7ZBD4"/>
<dbReference type="GeneID" id="93652070"/>
<dbReference type="InterPro" id="IPR015422">
    <property type="entry name" value="PyrdxlP-dep_Trfase_small"/>
</dbReference>
<dbReference type="GO" id="GO:0003992">
    <property type="term" value="F:N2-acetyl-L-ornithine:2-oxoglutarate 5-aminotransferase activity"/>
    <property type="evidence" value="ECO:0007669"/>
    <property type="project" value="UniProtKB-EC"/>
</dbReference>
<dbReference type="CDD" id="cd00610">
    <property type="entry name" value="OAT_like"/>
    <property type="match status" value="1"/>
</dbReference>
<organism evidence="12 13">
    <name type="scientific">Candida metapsilosis</name>
    <dbReference type="NCBI Taxonomy" id="273372"/>
    <lineage>
        <taxon>Eukaryota</taxon>
        <taxon>Fungi</taxon>
        <taxon>Dikarya</taxon>
        <taxon>Ascomycota</taxon>
        <taxon>Saccharomycotina</taxon>
        <taxon>Pichiomycetes</taxon>
        <taxon>Debaryomycetaceae</taxon>
        <taxon>Candida/Lodderomyces clade</taxon>
        <taxon>Candida</taxon>
    </lineage>
</organism>
<evidence type="ECO:0000256" key="6">
    <source>
        <dbReference type="ARBA" id="ARBA00021753"/>
    </source>
</evidence>
<evidence type="ECO:0000256" key="1">
    <source>
        <dbReference type="ARBA" id="ARBA00001933"/>
    </source>
</evidence>
<dbReference type="InterPro" id="IPR004636">
    <property type="entry name" value="AcOrn/SuccOrn_fam"/>
</dbReference>
<dbReference type="PIRSF" id="PIRSF000521">
    <property type="entry name" value="Transaminase_4ab_Lys_Orn"/>
    <property type="match status" value="1"/>
</dbReference>
<evidence type="ECO:0000256" key="3">
    <source>
        <dbReference type="ARBA" id="ARBA00005024"/>
    </source>
</evidence>
<dbReference type="GO" id="GO:0005759">
    <property type="term" value="C:mitochondrial matrix"/>
    <property type="evidence" value="ECO:0007669"/>
    <property type="project" value="TreeGrafter"/>
</dbReference>
<evidence type="ECO:0000256" key="5">
    <source>
        <dbReference type="ARBA" id="ARBA00012919"/>
    </source>
</evidence>
<evidence type="ECO:0000256" key="4">
    <source>
        <dbReference type="ARBA" id="ARBA00008954"/>
    </source>
</evidence>
<evidence type="ECO:0000256" key="7">
    <source>
        <dbReference type="ARBA" id="ARBA00022576"/>
    </source>
</evidence>
<dbReference type="HAMAP" id="MF_01107">
    <property type="entry name" value="ArgD_aminotrans_3"/>
    <property type="match status" value="1"/>
</dbReference>
<evidence type="ECO:0000256" key="2">
    <source>
        <dbReference type="ARBA" id="ARBA00004173"/>
    </source>
</evidence>
<comment type="cofactor">
    <cofactor evidence="1">
        <name>pyridoxal 5'-phosphate</name>
        <dbReference type="ChEBI" id="CHEBI:597326"/>
    </cofactor>
</comment>
<dbReference type="Pfam" id="PF00202">
    <property type="entry name" value="Aminotran_3"/>
    <property type="match status" value="1"/>
</dbReference>
<dbReference type="EMBL" id="JAEOAQ010000004">
    <property type="protein sequence ID" value="KAG5418723.1"/>
    <property type="molecule type" value="Genomic_DNA"/>
</dbReference>
<keyword evidence="8" id="KW-0028">Amino-acid biosynthesis</keyword>
<dbReference type="EC" id="2.6.1.11" evidence="5"/>
<dbReference type="NCBIfam" id="TIGR00707">
    <property type="entry name" value="argD"/>
    <property type="match status" value="1"/>
</dbReference>
<keyword evidence="9" id="KW-0808">Transferase</keyword>
<dbReference type="Gene3D" id="3.40.640.10">
    <property type="entry name" value="Type I PLP-dependent aspartate aminotransferase-like (Major domain)"/>
    <property type="match status" value="1"/>
</dbReference>
<comment type="similarity">
    <text evidence="4 11">Belongs to the class-III pyridoxal-phosphate-dependent aminotransferase family.</text>
</comment>
<proteinExistence type="inferred from homology"/>
<dbReference type="InterPro" id="IPR050103">
    <property type="entry name" value="Class-III_PLP-dep_AT"/>
</dbReference>
<dbReference type="NCBIfam" id="NF002325">
    <property type="entry name" value="PRK01278.1"/>
    <property type="match status" value="1"/>
</dbReference>
<dbReference type="Proteomes" id="UP000669133">
    <property type="component" value="Unassembled WGS sequence"/>
</dbReference>
<dbReference type="FunFam" id="3.40.640.10:FF:000004">
    <property type="entry name" value="Acetylornithine aminotransferase"/>
    <property type="match status" value="1"/>
</dbReference>
<dbReference type="PROSITE" id="PS00600">
    <property type="entry name" value="AA_TRANSFER_CLASS_3"/>
    <property type="match status" value="1"/>
</dbReference>
<dbReference type="InterPro" id="IPR005814">
    <property type="entry name" value="Aminotrans_3"/>
</dbReference>
<keyword evidence="13" id="KW-1185">Reference proteome</keyword>
<name>A0A8H7ZBD4_9ASCO</name>
<dbReference type="PANTHER" id="PTHR11986:SF79">
    <property type="entry name" value="ACETYLORNITHINE AMINOTRANSFERASE, MITOCHONDRIAL"/>
    <property type="match status" value="1"/>
</dbReference>
<dbReference type="GO" id="GO:0006526">
    <property type="term" value="P:L-arginine biosynthetic process"/>
    <property type="evidence" value="ECO:0007669"/>
    <property type="project" value="UniProtKB-UniPathway"/>
</dbReference>
<evidence type="ECO:0000256" key="11">
    <source>
        <dbReference type="RuleBase" id="RU003560"/>
    </source>
</evidence>
<evidence type="ECO:0000256" key="10">
    <source>
        <dbReference type="ARBA" id="ARBA00022898"/>
    </source>
</evidence>
<dbReference type="UniPathway" id="UPA00068">
    <property type="reaction ID" value="UER00109"/>
</dbReference>
<keyword evidence="7" id="KW-0032">Aminotransferase</keyword>
<dbReference type="Gene3D" id="3.90.1150.10">
    <property type="entry name" value="Aspartate Aminotransferase, domain 1"/>
    <property type="match status" value="1"/>
</dbReference>
<reference evidence="12 13" key="1">
    <citation type="submission" date="2020-12" db="EMBL/GenBank/DDBJ databases">
        <title>Effect of drift, selection, and recombination on the evolution of hybrid genomes in Candida yeast pathogens.</title>
        <authorList>
            <person name="Mixao V."/>
            <person name="Ksiezopolska E."/>
            <person name="Saus E."/>
            <person name="Boekhout T."/>
            <person name="Gacser A."/>
            <person name="Gabaldon T."/>
        </authorList>
    </citation>
    <scope>NUCLEOTIDE SEQUENCE [LARGE SCALE GENOMIC DNA]</scope>
    <source>
        <strain evidence="12 13">BP57</strain>
    </source>
</reference>
<comment type="subcellular location">
    <subcellularLocation>
        <location evidence="2">Mitochondrion</location>
    </subcellularLocation>
</comment>
<keyword evidence="10 11" id="KW-0663">Pyridoxal phosphate</keyword>
<dbReference type="InterPro" id="IPR015421">
    <property type="entry name" value="PyrdxlP-dep_Trfase_major"/>
</dbReference>
<comment type="pathway">
    <text evidence="3">Amino-acid biosynthesis; L-arginine biosynthesis; N(2)-acetyl-L-ornithine from L-glutamate: step 4/4.</text>
</comment>
<comment type="caution">
    <text evidence="12">The sequence shown here is derived from an EMBL/GenBank/DDBJ whole genome shotgun (WGS) entry which is preliminary data.</text>
</comment>
<sequence length="456" mass="49700">MLRNLARFTGYNLRLKGLPVVAYNYSTTSGAAKKPKVFQEVSDASEETHTGQFIDKVVKPYTVTTYARPNLVLTHGKGSYIYDLENRKYIDFTAGIAVTCLGHSNEGVTEILKDQSEKLIHCSNLYYNLPAGELASKLIHKTKEHNGMHDASRVFLCNSGTEANEAALKFARKYGKSKGGDPKVEFITFANSFHGRSMGALSVTPNPKYQAPFAPLIGGVQAAEPNNIESVEKLISSEKTCGVIIEPIQGEGGVNLIDEAFLVKLRALCNKHDALLIYDEIQCGLGRSGKLWAHSHLSQEAHPDIVTMAKALGNGFPIGATMITEKVESALSVGDHGTTYGGNPLGARIGSFVVDEITKEPFLHNINEKSEKFVTKLNEIAKAHPDKILKVKGKGLLLGLQFAENVDINKIVEKCRENGLLIITAGMNTIRFVPALNIPDQAIDEGLAILEHCIEQ</sequence>
<dbReference type="RefSeq" id="XP_067547839.1">
    <property type="nucleotide sequence ID" value="XM_067692407.1"/>
</dbReference>
<evidence type="ECO:0000313" key="12">
    <source>
        <dbReference type="EMBL" id="KAG5418723.1"/>
    </source>
</evidence>
<accession>A0A8H7ZBD4</accession>
<dbReference type="GO" id="GO:0030170">
    <property type="term" value="F:pyridoxal phosphate binding"/>
    <property type="evidence" value="ECO:0007669"/>
    <property type="project" value="InterPro"/>
</dbReference>
<dbReference type="InterPro" id="IPR015424">
    <property type="entry name" value="PyrdxlP-dep_Trfase"/>
</dbReference>
<evidence type="ECO:0000256" key="9">
    <source>
        <dbReference type="ARBA" id="ARBA00022679"/>
    </source>
</evidence>
<evidence type="ECO:0000313" key="13">
    <source>
        <dbReference type="Proteomes" id="UP000669133"/>
    </source>
</evidence>
<dbReference type="InterPro" id="IPR049704">
    <property type="entry name" value="Aminotrans_3_PPA_site"/>
</dbReference>
<dbReference type="SUPFAM" id="SSF53383">
    <property type="entry name" value="PLP-dependent transferases"/>
    <property type="match status" value="1"/>
</dbReference>
<protein>
    <recommendedName>
        <fullName evidence="6">Acetylornithine aminotransferase, mitochondrial</fullName>
        <ecNumber evidence="5">2.6.1.11</ecNumber>
    </recommendedName>
</protein>
<evidence type="ECO:0000256" key="8">
    <source>
        <dbReference type="ARBA" id="ARBA00022605"/>
    </source>
</evidence>
<dbReference type="OrthoDB" id="5419315at2759"/>
<dbReference type="GO" id="GO:0042802">
    <property type="term" value="F:identical protein binding"/>
    <property type="evidence" value="ECO:0007669"/>
    <property type="project" value="TreeGrafter"/>
</dbReference>
<gene>
    <name evidence="12" type="ORF">I9W82_003441</name>
</gene>
<dbReference type="PANTHER" id="PTHR11986">
    <property type="entry name" value="AMINOTRANSFERASE CLASS III"/>
    <property type="match status" value="1"/>
</dbReference>